<dbReference type="InterPro" id="IPR016197">
    <property type="entry name" value="Chromo-like_dom_sf"/>
</dbReference>
<sequence length="93" mass="10532">MAPKQDLKLTFQEGEQVLCLHGPLLYEAKVQGCHKGQTSEVFHPLQCENKKQTKQKHLETEMVAEPVTHLSLLGRRKPGDNCAVENEDIHEQS</sequence>
<accession>A6HAR6</accession>
<evidence type="ECO:0000313" key="2">
    <source>
        <dbReference type="EMBL" id="EDM03121.1"/>
    </source>
</evidence>
<reference evidence="3" key="1">
    <citation type="submission" date="2005-09" db="EMBL/GenBank/DDBJ databases">
        <authorList>
            <person name="Mural R.J."/>
            <person name="Li P.W."/>
            <person name="Adams M.D."/>
            <person name="Amanatides P.G."/>
            <person name="Baden-Tillson H."/>
            <person name="Barnstead M."/>
            <person name="Chin S.H."/>
            <person name="Dew I."/>
            <person name="Evans C.A."/>
            <person name="Ferriera S."/>
            <person name="Flanigan M."/>
            <person name="Fosler C."/>
            <person name="Glodek A."/>
            <person name="Gu Z."/>
            <person name="Holt R.A."/>
            <person name="Jennings D."/>
            <person name="Kraft C.L."/>
            <person name="Lu F."/>
            <person name="Nguyen T."/>
            <person name="Nusskern D.R."/>
            <person name="Pfannkoch C.M."/>
            <person name="Sitter C."/>
            <person name="Sutton G.G."/>
            <person name="Venter J.C."/>
            <person name="Wang Z."/>
            <person name="Woodage T."/>
            <person name="Zheng X.H."/>
            <person name="Zhong F."/>
        </authorList>
    </citation>
    <scope>NUCLEOTIDE SEQUENCE [LARGE SCALE GENOMIC DNA]</scope>
    <source>
        <strain>BN</strain>
        <strain evidence="3">Sprague-Dawley</strain>
    </source>
</reference>
<dbReference type="SUPFAM" id="SSF54160">
    <property type="entry name" value="Chromo domain-like"/>
    <property type="match status" value="1"/>
</dbReference>
<evidence type="ECO:0000313" key="3">
    <source>
        <dbReference type="Proteomes" id="UP000234681"/>
    </source>
</evidence>
<organism evidence="2 3">
    <name type="scientific">Rattus norvegicus</name>
    <name type="common">Rat</name>
    <dbReference type="NCBI Taxonomy" id="10116"/>
    <lineage>
        <taxon>Eukaryota</taxon>
        <taxon>Metazoa</taxon>
        <taxon>Chordata</taxon>
        <taxon>Craniata</taxon>
        <taxon>Vertebrata</taxon>
        <taxon>Euteleostomi</taxon>
        <taxon>Mammalia</taxon>
        <taxon>Eutheria</taxon>
        <taxon>Euarchontoglires</taxon>
        <taxon>Glires</taxon>
        <taxon>Rodentia</taxon>
        <taxon>Myomorpha</taxon>
        <taxon>Muroidea</taxon>
        <taxon>Muridae</taxon>
        <taxon>Murinae</taxon>
        <taxon>Rattus</taxon>
    </lineage>
</organism>
<protein>
    <submittedName>
        <fullName evidence="2">RCG62066</fullName>
    </submittedName>
</protein>
<dbReference type="AlphaFoldDB" id="A6HAR6"/>
<feature type="region of interest" description="Disordered" evidence="1">
    <location>
        <begin position="74"/>
        <end position="93"/>
    </location>
</feature>
<dbReference type="Proteomes" id="UP000234681">
    <property type="component" value="Chromosome 6"/>
</dbReference>
<dbReference type="Gene3D" id="2.30.30.140">
    <property type="match status" value="1"/>
</dbReference>
<name>A6HAR6_RAT</name>
<dbReference type="EMBL" id="CH473947">
    <property type="protein sequence ID" value="EDM03121.1"/>
    <property type="molecule type" value="Genomic_DNA"/>
</dbReference>
<gene>
    <name evidence="2" type="ORF">rCG_62066</name>
</gene>
<evidence type="ECO:0000256" key="1">
    <source>
        <dbReference type="SAM" id="MobiDB-lite"/>
    </source>
</evidence>
<proteinExistence type="predicted"/>